<dbReference type="GO" id="GO:0016514">
    <property type="term" value="C:SWI/SNF complex"/>
    <property type="evidence" value="ECO:0007669"/>
    <property type="project" value="TreeGrafter"/>
</dbReference>
<feature type="compositionally biased region" description="Polar residues" evidence="3">
    <location>
        <begin position="65"/>
        <end position="75"/>
    </location>
</feature>
<dbReference type="EMBL" id="LR899011">
    <property type="protein sequence ID" value="CAD7083665.1"/>
    <property type="molecule type" value="Genomic_DNA"/>
</dbReference>
<dbReference type="SMART" id="SM00398">
    <property type="entry name" value="HMG"/>
    <property type="match status" value="1"/>
</dbReference>
<dbReference type="FunCoup" id="A0A7R8UMY9">
    <property type="interactions" value="63"/>
</dbReference>
<evidence type="ECO:0000256" key="3">
    <source>
        <dbReference type="SAM" id="MobiDB-lite"/>
    </source>
</evidence>
<keyword evidence="2" id="KW-0175">Coiled coil</keyword>
<evidence type="ECO:0000256" key="2">
    <source>
        <dbReference type="SAM" id="Coils"/>
    </source>
</evidence>
<dbReference type="CDD" id="cd21983">
    <property type="entry name" value="HMG-box_SMARCE1"/>
    <property type="match status" value="1"/>
</dbReference>
<feature type="compositionally biased region" description="Low complexity" evidence="3">
    <location>
        <begin position="394"/>
        <end position="404"/>
    </location>
</feature>
<feature type="compositionally biased region" description="Low complexity" evidence="3">
    <location>
        <begin position="571"/>
        <end position="584"/>
    </location>
</feature>
<evidence type="ECO:0000313" key="6">
    <source>
        <dbReference type="Proteomes" id="UP000594454"/>
    </source>
</evidence>
<feature type="region of interest" description="Disordered" evidence="3">
    <location>
        <begin position="13"/>
        <end position="100"/>
    </location>
</feature>
<dbReference type="GO" id="GO:0016922">
    <property type="term" value="F:nuclear receptor binding"/>
    <property type="evidence" value="ECO:0007669"/>
    <property type="project" value="TreeGrafter"/>
</dbReference>
<feature type="compositionally biased region" description="Pro residues" evidence="3">
    <location>
        <begin position="478"/>
        <end position="492"/>
    </location>
</feature>
<protein>
    <recommendedName>
        <fullName evidence="4">HMG box domain-containing protein</fullName>
    </recommendedName>
</protein>
<feature type="compositionally biased region" description="Basic and acidic residues" evidence="3">
    <location>
        <begin position="651"/>
        <end position="664"/>
    </location>
</feature>
<name>A0A7R8UMY9_HERIL</name>
<proteinExistence type="predicted"/>
<dbReference type="InterPro" id="IPR036910">
    <property type="entry name" value="HMG_box_dom_sf"/>
</dbReference>
<feature type="region of interest" description="Disordered" evidence="3">
    <location>
        <begin position="333"/>
        <end position="664"/>
    </location>
</feature>
<dbReference type="FunFam" id="1.10.30.10:FF:000056">
    <property type="entry name" value="Brahma-associated protein 111kD"/>
    <property type="match status" value="1"/>
</dbReference>
<dbReference type="GO" id="GO:0031492">
    <property type="term" value="F:nucleosomal DNA binding"/>
    <property type="evidence" value="ECO:0007669"/>
    <property type="project" value="TreeGrafter"/>
</dbReference>
<dbReference type="Proteomes" id="UP000594454">
    <property type="component" value="Chromosome 3"/>
</dbReference>
<feature type="DNA-binding region" description="HMG box" evidence="1">
    <location>
        <begin position="95"/>
        <end position="163"/>
    </location>
</feature>
<dbReference type="InterPro" id="IPR009071">
    <property type="entry name" value="HMG_box_dom"/>
</dbReference>
<dbReference type="AlphaFoldDB" id="A0A7R8UMY9"/>
<keyword evidence="6" id="KW-1185">Reference proteome</keyword>
<dbReference type="SUPFAM" id="SSF47095">
    <property type="entry name" value="HMG-box"/>
    <property type="match status" value="1"/>
</dbReference>
<reference evidence="5 6" key="1">
    <citation type="submission" date="2020-11" db="EMBL/GenBank/DDBJ databases">
        <authorList>
            <person name="Wallbank WR R."/>
            <person name="Pardo Diaz C."/>
            <person name="Kozak K."/>
            <person name="Martin S."/>
            <person name="Jiggins C."/>
            <person name="Moest M."/>
            <person name="Warren A I."/>
            <person name="Generalovic N T."/>
            <person name="Byers J.R.P. K."/>
            <person name="Montejo-Kovacevich G."/>
            <person name="Yen C E."/>
        </authorList>
    </citation>
    <scope>NUCLEOTIDE SEQUENCE [LARGE SCALE GENOMIC DNA]</scope>
</reference>
<gene>
    <name evidence="5" type="ORF">HERILL_LOCUS6608</name>
</gene>
<feature type="coiled-coil region" evidence="2">
    <location>
        <begin position="263"/>
        <end position="297"/>
    </location>
</feature>
<feature type="compositionally biased region" description="Low complexity" evidence="3">
    <location>
        <begin position="610"/>
        <end position="619"/>
    </location>
</feature>
<feature type="domain" description="HMG box" evidence="4">
    <location>
        <begin position="95"/>
        <end position="163"/>
    </location>
</feature>
<evidence type="ECO:0000259" key="4">
    <source>
        <dbReference type="PROSITE" id="PS50118"/>
    </source>
</evidence>
<evidence type="ECO:0000313" key="5">
    <source>
        <dbReference type="EMBL" id="CAD7083665.1"/>
    </source>
</evidence>
<dbReference type="InParanoid" id="A0A7R8UMY9"/>
<dbReference type="OrthoDB" id="30931at2759"/>
<dbReference type="PROSITE" id="PS50118">
    <property type="entry name" value="HMG_BOX_2"/>
    <property type="match status" value="1"/>
</dbReference>
<accession>A0A7R8UMY9</accession>
<dbReference type="GO" id="GO:0045892">
    <property type="term" value="P:negative regulation of DNA-templated transcription"/>
    <property type="evidence" value="ECO:0007669"/>
    <property type="project" value="TreeGrafter"/>
</dbReference>
<feature type="compositionally biased region" description="Polar residues" evidence="3">
    <location>
        <begin position="358"/>
        <end position="375"/>
    </location>
</feature>
<keyword evidence="1" id="KW-0539">Nucleus</keyword>
<dbReference type="Gene3D" id="1.10.30.10">
    <property type="entry name" value="High mobility group box domain"/>
    <property type="match status" value="1"/>
</dbReference>
<dbReference type="Pfam" id="PF00505">
    <property type="entry name" value="HMG_box"/>
    <property type="match status" value="1"/>
</dbReference>
<feature type="region of interest" description="Disordered" evidence="3">
    <location>
        <begin position="181"/>
        <end position="216"/>
    </location>
</feature>
<keyword evidence="1" id="KW-0238">DNA-binding</keyword>
<sequence>MALPANYKQVAANMSAGGSGGSGGHMMSPSAPATSNILKERLRASGSSSAAERNKDAPPLFAHNNHGNPAFTPQKTGKGGAAVADSRIPKPPKPPEKPLMPYMRYSKKVWDSVKAANPDLKLWEIGKKIGSMWKNLPDAEKQEYIDEYEAEKIEYEKSLKLYHSSPAYLAFTSAKNKVKSASVDADVHETPRASSKSQQERRIDIQPAEDEDDQDDGYSFKHVAYARFLRNHRLINEIFSDSVVPDVRSVVTTQRMQVLKRQVTSLTMHQTKLEAELQQMEEKFEAKKRKLIESSEMFQEELKKHCKPAVDEETFQKMVQRQYDELKKERQRVFDDPASAQQQKVKPDEPQKPPLSAPVSNQGQPKGSEPNTQIQEPEMIVLDKFMQPMEIDPPKATTAPPSSSIKVPTIEKAKPIQTVIRPATPPSIQKEPMPMPTPETPKSSKQSRKLDHGGDKNEQNFASQQSLKDLAPEKHDTPTPPPPTSHVPPPAPTQTTMLQQTAPPPGSATDTPSTVPPAATGSPTIPQHHGPPPPHHLPPHMAPHQNIPQHPGPPRSPYYAPQYGPHPPQPYGQYAPYPYHQQYGPAPPSHYMAARPPPGGPPMHFGEHGGPPQQQPHGGAMEDHHSGYGPPQMPAANTPPNATPPPPSAESEGKRDAENKKDGE</sequence>
<feature type="compositionally biased region" description="Acidic residues" evidence="3">
    <location>
        <begin position="207"/>
        <end position="216"/>
    </location>
</feature>
<dbReference type="PANTHER" id="PTHR46232:SF1">
    <property type="entry name" value="SWI_SNF-RELATED MATRIX-ASSOCIATED ACTIN-DEPENDENT REGULATOR OF CHROMATIN SUBFAMILY E MEMBER 1"/>
    <property type="match status" value="1"/>
</dbReference>
<dbReference type="PANTHER" id="PTHR46232">
    <property type="entry name" value="SMARCE1 REGULATOR OF CHROMATIN"/>
    <property type="match status" value="1"/>
</dbReference>
<organism evidence="5 6">
    <name type="scientific">Hermetia illucens</name>
    <name type="common">Black soldier fly</name>
    <dbReference type="NCBI Taxonomy" id="343691"/>
    <lineage>
        <taxon>Eukaryota</taxon>
        <taxon>Metazoa</taxon>
        <taxon>Ecdysozoa</taxon>
        <taxon>Arthropoda</taxon>
        <taxon>Hexapoda</taxon>
        <taxon>Insecta</taxon>
        <taxon>Pterygota</taxon>
        <taxon>Neoptera</taxon>
        <taxon>Endopterygota</taxon>
        <taxon>Diptera</taxon>
        <taxon>Brachycera</taxon>
        <taxon>Stratiomyomorpha</taxon>
        <taxon>Stratiomyidae</taxon>
        <taxon>Hermetiinae</taxon>
        <taxon>Hermetia</taxon>
    </lineage>
</organism>
<feature type="compositionally biased region" description="Basic and acidic residues" evidence="3">
    <location>
        <begin position="448"/>
        <end position="458"/>
    </location>
</feature>
<evidence type="ECO:0000256" key="1">
    <source>
        <dbReference type="PROSITE-ProRule" id="PRU00267"/>
    </source>
</evidence>